<gene>
    <name evidence="2" type="ORF">PA7_45840</name>
</gene>
<feature type="transmembrane region" description="Helical" evidence="1">
    <location>
        <begin position="46"/>
        <end position="64"/>
    </location>
</feature>
<dbReference type="AlphaFoldDB" id="A0A511D804"/>
<dbReference type="EMBL" id="BJVI01000088">
    <property type="protein sequence ID" value="GEL20747.1"/>
    <property type="molecule type" value="Genomic_DNA"/>
</dbReference>
<keyword evidence="1" id="KW-0812">Transmembrane</keyword>
<sequence>MTPGQTAAVLAGVALVGLVALWRAGASAGRRQQARAGYGSGRVSGGSGRALVIAGLVTGVQWAVTASGAPAWAVALVLGLPALLLGAAVARFSSVPRTSIPQMQRYQGGDWR</sequence>
<name>A0A511D804_9PSEU</name>
<reference evidence="2 3" key="1">
    <citation type="submission" date="2019-07" db="EMBL/GenBank/DDBJ databases">
        <title>Whole genome shotgun sequence of Pseudonocardia asaccharolytica NBRC 16224.</title>
        <authorList>
            <person name="Hosoyama A."/>
            <person name="Uohara A."/>
            <person name="Ohji S."/>
            <person name="Ichikawa N."/>
        </authorList>
    </citation>
    <scope>NUCLEOTIDE SEQUENCE [LARGE SCALE GENOMIC DNA]</scope>
    <source>
        <strain evidence="2 3">NBRC 16224</strain>
    </source>
</reference>
<evidence type="ECO:0000313" key="2">
    <source>
        <dbReference type="EMBL" id="GEL20747.1"/>
    </source>
</evidence>
<feature type="transmembrane region" description="Helical" evidence="1">
    <location>
        <begin position="70"/>
        <end position="90"/>
    </location>
</feature>
<keyword evidence="3" id="KW-1185">Reference proteome</keyword>
<organism evidence="2 3">
    <name type="scientific">Pseudonocardia asaccharolytica DSM 44247 = NBRC 16224</name>
    <dbReference type="NCBI Taxonomy" id="1123024"/>
    <lineage>
        <taxon>Bacteria</taxon>
        <taxon>Bacillati</taxon>
        <taxon>Actinomycetota</taxon>
        <taxon>Actinomycetes</taxon>
        <taxon>Pseudonocardiales</taxon>
        <taxon>Pseudonocardiaceae</taxon>
        <taxon>Pseudonocardia</taxon>
    </lineage>
</organism>
<keyword evidence="1" id="KW-0472">Membrane</keyword>
<proteinExistence type="predicted"/>
<feature type="transmembrane region" description="Helical" evidence="1">
    <location>
        <begin position="6"/>
        <end position="25"/>
    </location>
</feature>
<keyword evidence="1" id="KW-1133">Transmembrane helix</keyword>
<accession>A0A511D804</accession>
<dbReference type="Proteomes" id="UP000321328">
    <property type="component" value="Unassembled WGS sequence"/>
</dbReference>
<dbReference type="STRING" id="1123024.GCA_000423625_03502"/>
<comment type="caution">
    <text evidence="2">The sequence shown here is derived from an EMBL/GenBank/DDBJ whole genome shotgun (WGS) entry which is preliminary data.</text>
</comment>
<evidence type="ECO:0000256" key="1">
    <source>
        <dbReference type="SAM" id="Phobius"/>
    </source>
</evidence>
<dbReference type="RefSeq" id="WP_051233219.1">
    <property type="nucleotide sequence ID" value="NZ_AUII01000018.1"/>
</dbReference>
<evidence type="ECO:0000313" key="3">
    <source>
        <dbReference type="Proteomes" id="UP000321328"/>
    </source>
</evidence>
<protein>
    <submittedName>
        <fullName evidence="2">Uncharacterized protein</fullName>
    </submittedName>
</protein>